<comment type="caution">
    <text evidence="1">The sequence shown here is derived from an EMBL/GenBank/DDBJ whole genome shotgun (WGS) entry which is preliminary data.</text>
</comment>
<dbReference type="Proteomes" id="UP000036932">
    <property type="component" value="Unassembled WGS sequence"/>
</dbReference>
<sequence>MLIKIKEEDLKKNNLSWLCIQPMLLSIRGRDLSAKSEMYNLLNEGQQALYLFYAFHNHSNSISEFYWFTTYFMGDLKAWNGVKKGVRFFKGNELLSILEQWEHVISQKNKLADGSWREASPSDLDRDTELLEITEFIYKEYQVLARDFIEDVNEYIRNNKEDFFEIEETS</sequence>
<evidence type="ECO:0000313" key="1">
    <source>
        <dbReference type="EMBL" id="KOR90241.1"/>
    </source>
</evidence>
<protein>
    <recommendedName>
        <fullName evidence="3">DUF4375 domain-containing protein</fullName>
    </recommendedName>
</protein>
<proteinExistence type="predicted"/>
<evidence type="ECO:0000313" key="2">
    <source>
        <dbReference type="Proteomes" id="UP000036932"/>
    </source>
</evidence>
<dbReference type="PATRIC" id="fig|1705565.3.peg.4962"/>
<dbReference type="AlphaFoldDB" id="A0A0M1P6Y4"/>
<organism evidence="1 2">
    <name type="scientific">Paenibacillus solani</name>
    <dbReference type="NCBI Taxonomy" id="1705565"/>
    <lineage>
        <taxon>Bacteria</taxon>
        <taxon>Bacillati</taxon>
        <taxon>Bacillota</taxon>
        <taxon>Bacilli</taxon>
        <taxon>Bacillales</taxon>
        <taxon>Paenibacillaceae</taxon>
        <taxon>Paenibacillus</taxon>
    </lineage>
</organism>
<name>A0A0M1P6Y4_9BACL</name>
<dbReference type="OrthoDB" id="2661274at2"/>
<keyword evidence="2" id="KW-1185">Reference proteome</keyword>
<dbReference type="EMBL" id="LIUT01000001">
    <property type="protein sequence ID" value="KOR90241.1"/>
    <property type="molecule type" value="Genomic_DNA"/>
</dbReference>
<dbReference type="RefSeq" id="WP_054403181.1">
    <property type="nucleotide sequence ID" value="NZ_LIUT01000001.1"/>
</dbReference>
<evidence type="ECO:0008006" key="3">
    <source>
        <dbReference type="Google" id="ProtNLM"/>
    </source>
</evidence>
<gene>
    <name evidence="1" type="ORF">AM231_14590</name>
</gene>
<reference evidence="2" key="1">
    <citation type="submission" date="2015-08" db="EMBL/GenBank/DDBJ databases">
        <title>Genome sequencing project for genomic taxonomy and phylogenomics of Bacillus-like bacteria.</title>
        <authorList>
            <person name="Liu B."/>
            <person name="Wang J."/>
            <person name="Zhu Y."/>
            <person name="Liu G."/>
            <person name="Chen Q."/>
            <person name="Chen Z."/>
            <person name="Lan J."/>
            <person name="Che J."/>
            <person name="Ge C."/>
            <person name="Shi H."/>
            <person name="Pan Z."/>
            <person name="Liu X."/>
        </authorList>
    </citation>
    <scope>NUCLEOTIDE SEQUENCE [LARGE SCALE GENOMIC DNA]</scope>
    <source>
        <strain evidence="2">FJAT-22460</strain>
    </source>
</reference>
<accession>A0A0M1P6Y4</accession>